<feature type="transmembrane region" description="Helical" evidence="8">
    <location>
        <begin position="222"/>
        <end position="240"/>
    </location>
</feature>
<evidence type="ECO:0000313" key="10">
    <source>
        <dbReference type="EMBL" id="KTC95460.1"/>
    </source>
</evidence>
<dbReference type="PRINTS" id="PR00812">
    <property type="entry name" value="BCTERIALGSPF"/>
</dbReference>
<feature type="domain" description="Type II secretion system protein GspF" evidence="9">
    <location>
        <begin position="69"/>
        <end position="192"/>
    </location>
</feature>
<evidence type="ECO:0000256" key="3">
    <source>
        <dbReference type="ARBA" id="ARBA00022475"/>
    </source>
</evidence>
<dbReference type="GO" id="GO:0005886">
    <property type="term" value="C:plasma membrane"/>
    <property type="evidence" value="ECO:0007669"/>
    <property type="project" value="UniProtKB-SubCell"/>
</dbReference>
<evidence type="ECO:0000313" key="11">
    <source>
        <dbReference type="EMBL" id="SPX60043.1"/>
    </source>
</evidence>
<dbReference type="InterPro" id="IPR042094">
    <property type="entry name" value="T2SS_GspF_sf"/>
</dbReference>
<dbReference type="FunFam" id="1.20.81.30:FF:000001">
    <property type="entry name" value="Type II secretion system protein F"/>
    <property type="match status" value="2"/>
</dbReference>
<dbReference type="RefSeq" id="WP_058447916.1">
    <property type="nucleotide sequence ID" value="NZ_CAAAHT010000005.1"/>
</dbReference>
<name>A0A0W0TIP4_9GAMM</name>
<keyword evidence="3" id="KW-1003">Cell membrane</keyword>
<dbReference type="Gene3D" id="1.20.81.30">
    <property type="entry name" value="Type II secretion system (T2SS), domain F"/>
    <property type="match status" value="2"/>
</dbReference>
<keyword evidence="5 8" id="KW-0812">Transmembrane</keyword>
<organism evidence="10 12">
    <name type="scientific">Legionella feeleii</name>
    <dbReference type="NCBI Taxonomy" id="453"/>
    <lineage>
        <taxon>Bacteria</taxon>
        <taxon>Pseudomonadati</taxon>
        <taxon>Pseudomonadota</taxon>
        <taxon>Gammaproteobacteria</taxon>
        <taxon>Legionellales</taxon>
        <taxon>Legionellaceae</taxon>
        <taxon>Legionella</taxon>
    </lineage>
</organism>
<comment type="similarity">
    <text evidence="2">Belongs to the GSP F family.</text>
</comment>
<sequence>MTNKINYYQWQGLNRHGEKLTGSLAAPNLAAVKIELRKQGVITKKISKQSFFSCLRFNKKITTNDITLFSRQMATLIEAGIPLIQSFETLIKGCKNQAMKTLLQIVKKDIETGLTLTESFRKHPSFFNTLFCNLVDAGEKSGSLEVTLTKLAVYKEKMGVIKRGIKKILTYPCAVLSIALFVTVALLTFVIPQFAQLFKTFEADLPLLTRGIIYLSQVFQNYWLIITGALLGIIYSPFYAFKRSQQFRQWLDKRLLKTPFLGVVLTKIIIARFAWTLSITFAAGLPLLEALKLVAQVTGNSIYTQAINDVWKEIGNGQQLQTALGSKALFPAMVIEMIAVGEESGTLEQMLTKIATYYEEEVDSAISTLNNLLEPIIMSLLGLLIGILIIAMYLPIFKLGSIV</sequence>
<dbReference type="OrthoDB" id="9805682at2"/>
<dbReference type="EMBL" id="UASS01000005">
    <property type="protein sequence ID" value="SPX60043.1"/>
    <property type="molecule type" value="Genomic_DNA"/>
</dbReference>
<evidence type="ECO:0000256" key="4">
    <source>
        <dbReference type="ARBA" id="ARBA00022519"/>
    </source>
</evidence>
<keyword evidence="7 8" id="KW-0472">Membrane</keyword>
<evidence type="ECO:0000313" key="13">
    <source>
        <dbReference type="Proteomes" id="UP000251942"/>
    </source>
</evidence>
<dbReference type="Proteomes" id="UP000251942">
    <property type="component" value="Unassembled WGS sequence"/>
</dbReference>
<keyword evidence="12" id="KW-1185">Reference proteome</keyword>
<dbReference type="PANTHER" id="PTHR30012">
    <property type="entry name" value="GENERAL SECRETION PATHWAY PROTEIN"/>
    <property type="match status" value="1"/>
</dbReference>
<evidence type="ECO:0000313" key="12">
    <source>
        <dbReference type="Proteomes" id="UP000054698"/>
    </source>
</evidence>
<reference evidence="10 12" key="1">
    <citation type="submission" date="2015-11" db="EMBL/GenBank/DDBJ databases">
        <title>Genomic analysis of 38 Legionella species identifies large and diverse effector repertoires.</title>
        <authorList>
            <person name="Burstein D."/>
            <person name="Amaro F."/>
            <person name="Zusman T."/>
            <person name="Lifshitz Z."/>
            <person name="Cohen O."/>
            <person name="Gilbert J.A."/>
            <person name="Pupko T."/>
            <person name="Shuman H.A."/>
            <person name="Segal G."/>
        </authorList>
    </citation>
    <scope>NUCLEOTIDE SEQUENCE [LARGE SCALE GENOMIC DNA]</scope>
    <source>
        <strain evidence="10 12">WO-44C</strain>
    </source>
</reference>
<evidence type="ECO:0000256" key="6">
    <source>
        <dbReference type="ARBA" id="ARBA00022989"/>
    </source>
</evidence>
<protein>
    <submittedName>
        <fullName evidence="10 11">Pilus assembly protein PilC</fullName>
    </submittedName>
</protein>
<keyword evidence="4" id="KW-0997">Cell inner membrane</keyword>
<comment type="subcellular location">
    <subcellularLocation>
        <location evidence="1">Cell inner membrane</location>
        <topology evidence="1">Multi-pass membrane protein</topology>
    </subcellularLocation>
</comment>
<dbReference type="Proteomes" id="UP000054698">
    <property type="component" value="Unassembled WGS sequence"/>
</dbReference>
<gene>
    <name evidence="10" type="primary">pilC</name>
    <name evidence="11" type="synonym">epsF_2</name>
    <name evidence="10" type="ORF">Lfee_3125</name>
    <name evidence="11" type="ORF">NCTC12022_00759</name>
</gene>
<dbReference type="PANTHER" id="PTHR30012:SF7">
    <property type="entry name" value="PROTEIN TRANSPORT PROTEIN HOFC HOMOLOG"/>
    <property type="match status" value="1"/>
</dbReference>
<feature type="transmembrane region" description="Helical" evidence="8">
    <location>
        <begin position="168"/>
        <end position="191"/>
    </location>
</feature>
<feature type="domain" description="Type II secretion system protein GspF" evidence="9">
    <location>
        <begin position="276"/>
        <end position="395"/>
    </location>
</feature>
<dbReference type="PATRIC" id="fig|453.4.peg.3406"/>
<feature type="transmembrane region" description="Helical" evidence="8">
    <location>
        <begin position="260"/>
        <end position="283"/>
    </location>
</feature>
<dbReference type="EMBL" id="LNYB01000085">
    <property type="protein sequence ID" value="KTC95460.1"/>
    <property type="molecule type" value="Genomic_DNA"/>
</dbReference>
<evidence type="ECO:0000256" key="2">
    <source>
        <dbReference type="ARBA" id="ARBA00005745"/>
    </source>
</evidence>
<dbReference type="InterPro" id="IPR003004">
    <property type="entry name" value="GspF/PilC"/>
</dbReference>
<evidence type="ECO:0000259" key="9">
    <source>
        <dbReference type="Pfam" id="PF00482"/>
    </source>
</evidence>
<feature type="transmembrane region" description="Helical" evidence="8">
    <location>
        <begin position="376"/>
        <end position="397"/>
    </location>
</feature>
<accession>A0A0W0TIP4</accession>
<evidence type="ECO:0000256" key="1">
    <source>
        <dbReference type="ARBA" id="ARBA00004429"/>
    </source>
</evidence>
<evidence type="ECO:0000256" key="5">
    <source>
        <dbReference type="ARBA" id="ARBA00022692"/>
    </source>
</evidence>
<dbReference type="Pfam" id="PF00482">
    <property type="entry name" value="T2SSF"/>
    <property type="match status" value="2"/>
</dbReference>
<dbReference type="STRING" id="453.Lfee_3125"/>
<keyword evidence="6 8" id="KW-1133">Transmembrane helix</keyword>
<dbReference type="GO" id="GO:0015628">
    <property type="term" value="P:protein secretion by the type II secretion system"/>
    <property type="evidence" value="ECO:0007669"/>
    <property type="project" value="TreeGrafter"/>
</dbReference>
<reference evidence="11 13" key="2">
    <citation type="submission" date="2018-06" db="EMBL/GenBank/DDBJ databases">
        <authorList>
            <consortium name="Pathogen Informatics"/>
            <person name="Doyle S."/>
        </authorList>
    </citation>
    <scope>NUCLEOTIDE SEQUENCE [LARGE SCALE GENOMIC DNA]</scope>
    <source>
        <strain evidence="11 13">NCTC12022</strain>
    </source>
</reference>
<evidence type="ECO:0000256" key="7">
    <source>
        <dbReference type="ARBA" id="ARBA00023136"/>
    </source>
</evidence>
<dbReference type="AlphaFoldDB" id="A0A0W0TIP4"/>
<proteinExistence type="inferred from homology"/>
<evidence type="ECO:0000256" key="8">
    <source>
        <dbReference type="SAM" id="Phobius"/>
    </source>
</evidence>
<dbReference type="InterPro" id="IPR018076">
    <property type="entry name" value="T2SS_GspF_dom"/>
</dbReference>